<sequence>MQELTDDQLDGLFRKSTEESDTPYDPAAWEAMKDKLDDRDRAALWKKWLPWGVPLLLLLLIGGVWFVYQKEPSVGTKSVAERVAKRNTAPTLNPKQTTRAEAARSADDESVTTKPEGAETFSTVAGSTPTVAAEKAASERTSPAVRADKPASALSINTGADATKGPVASYRDKTDTENSNPVAAVVATRSARLVARNNRRSGVLRKQGKDVSTRSGNKPVALAKRDFFPASTSAYVVNSTGSLRKQRAKNGGEVVPVDGSNSTLNTPVATVAETTENAPVTLPSLTELSIRPWQLIKLPGLASREITQPEKSEPLAMPKVTPVSSRGLSVRVAVAPDLSSIGLQNFSRPGTNVGVMLEYRLSPRWSVQTGVIRSTKVYKATSSQYDADAEYWKKFPAKPGGISGQCNILDIPVNVRYDIALRPRLDNRLQPSRWFVSGGVTSYIMLKEDYTYENYPPHTYNVPSQWSTSSGGYGFSQLNLSAGYERAVSRRLSWQVEPFMKVPLKGVGFFKIDLLSTGAFLSLRYKL</sequence>
<evidence type="ECO:0000256" key="2">
    <source>
        <dbReference type="SAM" id="Phobius"/>
    </source>
</evidence>
<accession>A0A6G9AYJ4</accession>
<dbReference type="AlphaFoldDB" id="A0A6G9AYJ4"/>
<protein>
    <recommendedName>
        <fullName evidence="5">PorT family protein</fullName>
    </recommendedName>
</protein>
<proteinExistence type="predicted"/>
<dbReference type="Proteomes" id="UP000501802">
    <property type="component" value="Chromosome"/>
</dbReference>
<keyword evidence="2" id="KW-0472">Membrane</keyword>
<keyword evidence="2" id="KW-1133">Transmembrane helix</keyword>
<organism evidence="3 4">
    <name type="scientific">Spirosoma aureum</name>
    <dbReference type="NCBI Taxonomy" id="2692134"/>
    <lineage>
        <taxon>Bacteria</taxon>
        <taxon>Pseudomonadati</taxon>
        <taxon>Bacteroidota</taxon>
        <taxon>Cytophagia</taxon>
        <taxon>Cytophagales</taxon>
        <taxon>Cytophagaceae</taxon>
        <taxon>Spirosoma</taxon>
    </lineage>
</organism>
<keyword evidence="2" id="KW-0812">Transmembrane</keyword>
<dbReference type="KEGG" id="spib:G8759_34600"/>
<gene>
    <name evidence="3" type="ORF">G8759_34600</name>
</gene>
<reference evidence="3 4" key="1">
    <citation type="submission" date="2020-03" db="EMBL/GenBank/DDBJ databases">
        <authorList>
            <person name="Kim M.K."/>
        </authorList>
    </citation>
    <scope>NUCLEOTIDE SEQUENCE [LARGE SCALE GENOMIC DNA]</scope>
    <source>
        <strain evidence="3 4">BT328</strain>
    </source>
</reference>
<feature type="region of interest" description="Disordered" evidence="1">
    <location>
        <begin position="85"/>
        <end position="176"/>
    </location>
</feature>
<evidence type="ECO:0000256" key="1">
    <source>
        <dbReference type="SAM" id="MobiDB-lite"/>
    </source>
</evidence>
<evidence type="ECO:0008006" key="5">
    <source>
        <dbReference type="Google" id="ProtNLM"/>
    </source>
</evidence>
<feature type="region of interest" description="Disordered" evidence="1">
    <location>
        <begin position="1"/>
        <end position="24"/>
    </location>
</feature>
<dbReference type="EMBL" id="CP050063">
    <property type="protein sequence ID" value="QIP17408.1"/>
    <property type="molecule type" value="Genomic_DNA"/>
</dbReference>
<dbReference type="RefSeq" id="WP_167218242.1">
    <property type="nucleotide sequence ID" value="NZ_CP050063.1"/>
</dbReference>
<feature type="transmembrane region" description="Helical" evidence="2">
    <location>
        <begin position="48"/>
        <end position="68"/>
    </location>
</feature>
<feature type="compositionally biased region" description="Polar residues" evidence="1">
    <location>
        <begin position="88"/>
        <end position="99"/>
    </location>
</feature>
<evidence type="ECO:0000313" key="4">
    <source>
        <dbReference type="Proteomes" id="UP000501802"/>
    </source>
</evidence>
<keyword evidence="4" id="KW-1185">Reference proteome</keyword>
<evidence type="ECO:0000313" key="3">
    <source>
        <dbReference type="EMBL" id="QIP17408.1"/>
    </source>
</evidence>
<feature type="compositionally biased region" description="Polar residues" evidence="1">
    <location>
        <begin position="120"/>
        <end position="130"/>
    </location>
</feature>
<name>A0A6G9AYJ4_9BACT</name>